<comment type="caution">
    <text evidence="1">The sequence shown here is derived from an EMBL/GenBank/DDBJ whole genome shotgun (WGS) entry which is preliminary data.</text>
</comment>
<organism evidence="1 2">
    <name type="scientific">Moniliophthora roreri</name>
    <name type="common">Frosty pod rot fungus</name>
    <name type="synonym">Monilia roreri</name>
    <dbReference type="NCBI Taxonomy" id="221103"/>
    <lineage>
        <taxon>Eukaryota</taxon>
        <taxon>Fungi</taxon>
        <taxon>Dikarya</taxon>
        <taxon>Basidiomycota</taxon>
        <taxon>Agaricomycotina</taxon>
        <taxon>Agaricomycetes</taxon>
        <taxon>Agaricomycetidae</taxon>
        <taxon>Agaricales</taxon>
        <taxon>Marasmiineae</taxon>
        <taxon>Marasmiaceae</taxon>
        <taxon>Moniliophthora</taxon>
    </lineage>
</organism>
<evidence type="ECO:0000313" key="2">
    <source>
        <dbReference type="Proteomes" id="UP000054988"/>
    </source>
</evidence>
<proteinExistence type="predicted"/>
<name>A0A0W0FLX7_MONRR</name>
<dbReference type="Proteomes" id="UP000054988">
    <property type="component" value="Unassembled WGS sequence"/>
</dbReference>
<sequence length="286" mass="32975">MAMVSITELLSRQLSRNDDNHPNRFSLAIQDDWIALFPRYDVFSIQASSSLICYYALGSPSFGLKDWGDLVILRFRLCRNTLQDRNLPTSNFAKRNPLSFERCNQYPRDSRVLAACVSVSVPVKTYSKHPYTFAWKNVVDEESSWLFIHPRSTICIPNPRSLSKNHLLTPVTGNPWKLAERPRTITHVTMTYSRQPAQYTSRKCKRQRPRGTTARYDLIPVVLDGLEAAPTSFIYATTHSYRNYQWRLLRHCLRLSPRWDRSSTPLSVVILSTKLPVIVLSKVLQA</sequence>
<evidence type="ECO:0000313" key="1">
    <source>
        <dbReference type="EMBL" id="KTB37318.1"/>
    </source>
</evidence>
<accession>A0A0W0FLX7</accession>
<reference evidence="1 2" key="1">
    <citation type="submission" date="2015-12" db="EMBL/GenBank/DDBJ databases">
        <title>Draft genome sequence of Moniliophthora roreri, the causal agent of frosty pod rot of cacao.</title>
        <authorList>
            <person name="Aime M.C."/>
            <person name="Diaz-Valderrama J.R."/>
            <person name="Kijpornyongpan T."/>
            <person name="Phillips-Mora W."/>
        </authorList>
    </citation>
    <scope>NUCLEOTIDE SEQUENCE [LARGE SCALE GENOMIC DNA]</scope>
    <source>
        <strain evidence="1 2">MCA 2952</strain>
    </source>
</reference>
<gene>
    <name evidence="1" type="ORF">WG66_10109</name>
</gene>
<dbReference type="EMBL" id="LATX01001856">
    <property type="protein sequence ID" value="KTB37318.1"/>
    <property type="molecule type" value="Genomic_DNA"/>
</dbReference>
<dbReference type="AlphaFoldDB" id="A0A0W0FLX7"/>
<protein>
    <submittedName>
        <fullName evidence="1">Uncharacterized protein</fullName>
    </submittedName>
</protein>